<dbReference type="OrthoDB" id="5724405at2"/>
<proteinExistence type="predicted"/>
<protein>
    <recommendedName>
        <fullName evidence="3">PilZ domain-containing protein</fullName>
    </recommendedName>
</protein>
<evidence type="ECO:0008006" key="3">
    <source>
        <dbReference type="Google" id="ProtNLM"/>
    </source>
</evidence>
<dbReference type="RefSeq" id="WP_110199170.1">
    <property type="nucleotide sequence ID" value="NZ_QICH01000001.1"/>
</dbReference>
<gene>
    <name evidence="1" type="ORF">DL796_01155</name>
</gene>
<reference evidence="1 2" key="1">
    <citation type="submission" date="2018-05" db="EMBL/GenBank/DDBJ databases">
        <title>Kangiella spongicola genome sequence.</title>
        <authorList>
            <person name="Maclea K.S."/>
            <person name="Goen A.E."/>
            <person name="Kelley C."/>
            <person name="Underriner A."/>
            <person name="Silverwood T."/>
            <person name="Trachtenberg A.M."/>
        </authorList>
    </citation>
    <scope>NUCLEOTIDE SEQUENCE [LARGE SCALE GENOMIC DNA]</scope>
    <source>
        <strain evidence="1 2">ATCC BAA-2076</strain>
    </source>
</reference>
<dbReference type="EMBL" id="QICH01000001">
    <property type="protein sequence ID" value="PXF63786.1"/>
    <property type="molecule type" value="Genomic_DNA"/>
</dbReference>
<sequence>MALTKGQLGLTVRVKNDVMVADIPATVKTAKQWMENLPVADIGETASKIFHYLYDLNQSPLPPKTRLQILEALKPSCLNTLNSLATVYIHSPLKYSQKLQSASELVHAIASETIFGFNTIIEDLQADVTALEKYKTTILPAACANSLQFQGFIQLQRYQLYKTVGAKLWVQQNIIYKLAEKHGLLEHKLKKDSAPLGTIKKQLLINLILPVSNPYQLKHGEINDIYNEIEDLADLAELQPEDTEGCLFAYLPDSDIPPQPINSIEHKGQRVVGINLKGPTEALERHLNNESGGFFSRFTKKATSFELDQELTEHLITHWSKQLNRNFIRMNSQASTEVCVGLAASHHFLVEKLGSEVHQRFFGQNKRKPLSIESDSLQLEQEDDSQHSFVWKSRSSSSNLSLNMGHEKTQDAFASIYKPLSKEDKKHQKEDKPFKEIKAKPRYQWTSGMVRDVSPAGFCLGFEKAPSTYAEANELITIKNVKGTEEQYNLGMIRWNRWHKNSVFLIGAEIIAPEATPVRATLDWDYAKPAYHHNGLYLPDMPNVGVDATIILPPLGYRSGQTVAIMTPSDEFKIELNKKIIETDNFIQFQFSRK</sequence>
<dbReference type="Proteomes" id="UP000247689">
    <property type="component" value="Unassembled WGS sequence"/>
</dbReference>
<name>A0A318D3B3_9GAMM</name>
<dbReference type="AlphaFoldDB" id="A0A318D3B3"/>
<accession>A0A318D3B3</accession>
<keyword evidence="2" id="KW-1185">Reference proteome</keyword>
<comment type="caution">
    <text evidence="1">The sequence shown here is derived from an EMBL/GenBank/DDBJ whole genome shotgun (WGS) entry which is preliminary data.</text>
</comment>
<evidence type="ECO:0000313" key="1">
    <source>
        <dbReference type="EMBL" id="PXF63786.1"/>
    </source>
</evidence>
<evidence type="ECO:0000313" key="2">
    <source>
        <dbReference type="Proteomes" id="UP000247689"/>
    </source>
</evidence>
<organism evidence="1 2">
    <name type="scientific">Kangiella spongicola</name>
    <dbReference type="NCBI Taxonomy" id="796379"/>
    <lineage>
        <taxon>Bacteria</taxon>
        <taxon>Pseudomonadati</taxon>
        <taxon>Pseudomonadota</taxon>
        <taxon>Gammaproteobacteria</taxon>
        <taxon>Kangiellales</taxon>
        <taxon>Kangiellaceae</taxon>
        <taxon>Kangiella</taxon>
    </lineage>
</organism>